<dbReference type="Pfam" id="PF14300">
    <property type="entry name" value="DMP19"/>
    <property type="match status" value="1"/>
</dbReference>
<keyword evidence="1" id="KW-0812">Transmembrane</keyword>
<reference evidence="3 4" key="1">
    <citation type="submission" date="2019-08" db="EMBL/GenBank/DDBJ databases">
        <title>In-depth cultivation of the pig gut microbiome towards novel bacterial diversity and tailored functional studies.</title>
        <authorList>
            <person name="Wylensek D."/>
            <person name="Hitch T.C.A."/>
            <person name="Clavel T."/>
        </authorList>
    </citation>
    <scope>NUCLEOTIDE SEQUENCE [LARGE SCALE GENOMIC DNA]</scope>
    <source>
        <strain evidence="3 4">CA-Schmier-601-WT-3</strain>
    </source>
</reference>
<gene>
    <name evidence="3" type="ORF">FYJ79_02070</name>
</gene>
<evidence type="ECO:0000313" key="4">
    <source>
        <dbReference type="Proteomes" id="UP000442619"/>
    </source>
</evidence>
<keyword evidence="4" id="KW-1185">Reference proteome</keyword>
<dbReference type="Gene3D" id="1.20.1420.60">
    <property type="match status" value="1"/>
</dbReference>
<evidence type="ECO:0000313" key="3">
    <source>
        <dbReference type="EMBL" id="MST88376.1"/>
    </source>
</evidence>
<protein>
    <submittedName>
        <fullName evidence="3">DUF4375 domain-containing protein</fullName>
    </submittedName>
</protein>
<evidence type="ECO:0000259" key="2">
    <source>
        <dbReference type="Pfam" id="PF14300"/>
    </source>
</evidence>
<dbReference type="AlphaFoldDB" id="A0A844FS16"/>
<accession>A0A844FS16</accession>
<dbReference type="InterPro" id="IPR025402">
    <property type="entry name" value="DMP19_C"/>
</dbReference>
<feature type="domain" description="DNA mimic protein DMP19 C-terminal" evidence="2">
    <location>
        <begin position="93"/>
        <end position="206"/>
    </location>
</feature>
<sequence>MEEDILSQNTLVNVIVWGAFIAIMLILVPFTLKRVRENRKSKAKQEAQYQSDRLEYAHLDEKKLNALEGEKLVEAVIYQCLRKEDEDDQYFEHLSEAEKTIYAIYQVNQTVSANAGLRSFFISPASEPFLKDLVSYYKNIGAYDVAEVVRNAEILNKIMETDDDSLEKEMSPEYVTYNFSDLTHEYITLVVGTNFTTKMAQYVEEHKEEFIEKGAEDETVSR</sequence>
<keyword evidence="1" id="KW-1133">Transmembrane helix</keyword>
<comment type="caution">
    <text evidence="3">The sequence shown here is derived from an EMBL/GenBank/DDBJ whole genome shotgun (WGS) entry which is preliminary data.</text>
</comment>
<dbReference type="EMBL" id="VUNM01000002">
    <property type="protein sequence ID" value="MST88376.1"/>
    <property type="molecule type" value="Genomic_DNA"/>
</dbReference>
<keyword evidence="1" id="KW-0472">Membrane</keyword>
<evidence type="ECO:0000256" key="1">
    <source>
        <dbReference type="SAM" id="Phobius"/>
    </source>
</evidence>
<name>A0A844FS16_9FIRM</name>
<feature type="transmembrane region" description="Helical" evidence="1">
    <location>
        <begin position="12"/>
        <end position="32"/>
    </location>
</feature>
<dbReference type="Proteomes" id="UP000442619">
    <property type="component" value="Unassembled WGS sequence"/>
</dbReference>
<proteinExistence type="predicted"/>
<organism evidence="3 4">
    <name type="scientific">Sharpea porci</name>
    <dbReference type="NCBI Taxonomy" id="2652286"/>
    <lineage>
        <taxon>Bacteria</taxon>
        <taxon>Bacillati</taxon>
        <taxon>Bacillota</taxon>
        <taxon>Erysipelotrichia</taxon>
        <taxon>Erysipelotrichales</taxon>
        <taxon>Coprobacillaceae</taxon>
        <taxon>Sharpea</taxon>
    </lineage>
</organism>